<feature type="transmembrane region" description="Helical" evidence="5">
    <location>
        <begin position="54"/>
        <end position="75"/>
    </location>
</feature>
<dbReference type="Gene3D" id="1.20.1250.20">
    <property type="entry name" value="MFS general substrate transporter like domains"/>
    <property type="match status" value="1"/>
</dbReference>
<feature type="transmembrane region" description="Helical" evidence="5">
    <location>
        <begin position="288"/>
        <end position="309"/>
    </location>
</feature>
<dbReference type="PROSITE" id="PS51257">
    <property type="entry name" value="PROKAR_LIPOPROTEIN"/>
    <property type="match status" value="1"/>
</dbReference>
<feature type="transmembrane region" description="Helical" evidence="5">
    <location>
        <begin position="111"/>
        <end position="133"/>
    </location>
</feature>
<proteinExistence type="predicted"/>
<organism evidence="7 8">
    <name type="scientific">Brenthis ino</name>
    <name type="common">lesser marbled fritillary</name>
    <dbReference type="NCBI Taxonomy" id="405034"/>
    <lineage>
        <taxon>Eukaryota</taxon>
        <taxon>Metazoa</taxon>
        <taxon>Ecdysozoa</taxon>
        <taxon>Arthropoda</taxon>
        <taxon>Hexapoda</taxon>
        <taxon>Insecta</taxon>
        <taxon>Pterygota</taxon>
        <taxon>Neoptera</taxon>
        <taxon>Endopterygota</taxon>
        <taxon>Lepidoptera</taxon>
        <taxon>Glossata</taxon>
        <taxon>Ditrysia</taxon>
        <taxon>Papilionoidea</taxon>
        <taxon>Nymphalidae</taxon>
        <taxon>Heliconiinae</taxon>
        <taxon>Argynnini</taxon>
        <taxon>Brenthis</taxon>
    </lineage>
</organism>
<dbReference type="PANTHER" id="PTHR48021">
    <property type="match status" value="1"/>
</dbReference>
<dbReference type="EMBL" id="OV170232">
    <property type="protein sequence ID" value="CAH0717985.1"/>
    <property type="molecule type" value="Genomic_DNA"/>
</dbReference>
<gene>
    <name evidence="7" type="ORF">BINO364_LOCUS4528</name>
</gene>
<dbReference type="GO" id="GO:0022857">
    <property type="term" value="F:transmembrane transporter activity"/>
    <property type="evidence" value="ECO:0007669"/>
    <property type="project" value="InterPro"/>
</dbReference>
<protein>
    <recommendedName>
        <fullName evidence="6">Major facilitator superfamily (MFS) profile domain-containing protein</fullName>
    </recommendedName>
</protein>
<feature type="transmembrane region" description="Helical" evidence="5">
    <location>
        <begin position="381"/>
        <end position="405"/>
    </location>
</feature>
<dbReference type="GO" id="GO:0016020">
    <property type="term" value="C:membrane"/>
    <property type="evidence" value="ECO:0007669"/>
    <property type="project" value="UniProtKB-SubCell"/>
</dbReference>
<dbReference type="AlphaFoldDB" id="A0A8J9VER0"/>
<sequence length="493" mass="54441">MDNDKVKFSAFLAQAGATLIISTLIALTGCIYAWPSYTYETFKSNNTVLEAPMTSTQLSLFGSLTNVGALLATPLSGYAVDKFGRKISAMLFGLPYVVSWTLIAVTKSINLVLFAVCLSGFGAGGQVVSSVYISEISHDSIRGAFTSSAVFGFFSGLLFSYALGGYLSYHNVIYVLLGLSIAYILMLMMLKESPVFLLKIDKEKEAAESIAFYQRVEVTSKEVEVEIKKLRLQLDPRIERILQDGGTDSKESVELLDKPQTFTANADEVQKKETAWQFLRRSESSKRALLSVLTVMALSILMGSIVLQVYAEPLFKEAIPTMNPNTCSILLAVTYLLAGLVCACILDKFGRKFLMTITSIASGIFTILLGSQLQVHWAPHWFTAFVIYGYSFVYNLGAAVVPFVLTAEVFLPEVRGLCNSFYMACMWVMNFVTLIIFNPLVEVCGLGPTFYIFSIVCFLGAFYSHFYLPETKGLPADAIQLLFLKERKNVPKV</sequence>
<dbReference type="InterPro" id="IPR036259">
    <property type="entry name" value="MFS_trans_sf"/>
</dbReference>
<reference evidence="7" key="1">
    <citation type="submission" date="2021-12" db="EMBL/GenBank/DDBJ databases">
        <authorList>
            <person name="Martin H S."/>
        </authorList>
    </citation>
    <scope>NUCLEOTIDE SEQUENCE</scope>
</reference>
<feature type="domain" description="Major facilitator superfamily (MFS) profile" evidence="6">
    <location>
        <begin position="10"/>
        <end position="472"/>
    </location>
</feature>
<comment type="subcellular location">
    <subcellularLocation>
        <location evidence="1">Membrane</location>
        <topology evidence="1">Multi-pass membrane protein</topology>
    </subcellularLocation>
</comment>
<evidence type="ECO:0000256" key="3">
    <source>
        <dbReference type="ARBA" id="ARBA00022989"/>
    </source>
</evidence>
<feature type="transmembrane region" description="Helical" evidence="5">
    <location>
        <begin position="417"/>
        <end position="437"/>
    </location>
</feature>
<keyword evidence="2 5" id="KW-0812">Transmembrane</keyword>
<feature type="transmembrane region" description="Helical" evidence="5">
    <location>
        <begin position="145"/>
        <end position="166"/>
    </location>
</feature>
<keyword evidence="8" id="KW-1185">Reference proteome</keyword>
<evidence type="ECO:0000256" key="5">
    <source>
        <dbReference type="SAM" id="Phobius"/>
    </source>
</evidence>
<dbReference type="PROSITE" id="PS00216">
    <property type="entry name" value="SUGAR_TRANSPORT_1"/>
    <property type="match status" value="1"/>
</dbReference>
<evidence type="ECO:0000256" key="1">
    <source>
        <dbReference type="ARBA" id="ARBA00004141"/>
    </source>
</evidence>
<keyword evidence="3 5" id="KW-1133">Transmembrane helix</keyword>
<dbReference type="OrthoDB" id="8120565at2759"/>
<feature type="non-terminal residue" evidence="7">
    <location>
        <position position="493"/>
    </location>
</feature>
<dbReference type="PANTHER" id="PTHR48021:SF33">
    <property type="entry name" value="AT22075P-RELATED"/>
    <property type="match status" value="1"/>
</dbReference>
<feature type="transmembrane region" description="Helical" evidence="5">
    <location>
        <begin position="12"/>
        <end position="34"/>
    </location>
</feature>
<dbReference type="Proteomes" id="UP000838878">
    <property type="component" value="Chromosome 12"/>
</dbReference>
<dbReference type="InterPro" id="IPR005828">
    <property type="entry name" value="MFS_sugar_transport-like"/>
</dbReference>
<keyword evidence="4 5" id="KW-0472">Membrane</keyword>
<name>A0A8J9VER0_9NEOP</name>
<evidence type="ECO:0000256" key="4">
    <source>
        <dbReference type="ARBA" id="ARBA00023136"/>
    </source>
</evidence>
<dbReference type="InterPro" id="IPR050549">
    <property type="entry name" value="MFS_Trehalose_Transporter"/>
</dbReference>
<dbReference type="InterPro" id="IPR020846">
    <property type="entry name" value="MFS_dom"/>
</dbReference>
<feature type="transmembrane region" description="Helical" evidence="5">
    <location>
        <begin position="329"/>
        <end position="346"/>
    </location>
</feature>
<feature type="transmembrane region" description="Helical" evidence="5">
    <location>
        <begin position="172"/>
        <end position="190"/>
    </location>
</feature>
<dbReference type="PROSITE" id="PS50850">
    <property type="entry name" value="MFS"/>
    <property type="match status" value="1"/>
</dbReference>
<evidence type="ECO:0000259" key="6">
    <source>
        <dbReference type="PROSITE" id="PS50850"/>
    </source>
</evidence>
<feature type="transmembrane region" description="Helical" evidence="5">
    <location>
        <begin position="87"/>
        <end position="105"/>
    </location>
</feature>
<evidence type="ECO:0000313" key="8">
    <source>
        <dbReference type="Proteomes" id="UP000838878"/>
    </source>
</evidence>
<dbReference type="Pfam" id="PF00083">
    <property type="entry name" value="Sugar_tr"/>
    <property type="match status" value="1"/>
</dbReference>
<dbReference type="InterPro" id="IPR005829">
    <property type="entry name" value="Sugar_transporter_CS"/>
</dbReference>
<feature type="transmembrane region" description="Helical" evidence="5">
    <location>
        <begin position="449"/>
        <end position="468"/>
    </location>
</feature>
<feature type="transmembrane region" description="Helical" evidence="5">
    <location>
        <begin position="353"/>
        <end position="375"/>
    </location>
</feature>
<evidence type="ECO:0000313" key="7">
    <source>
        <dbReference type="EMBL" id="CAH0717985.1"/>
    </source>
</evidence>
<evidence type="ECO:0000256" key="2">
    <source>
        <dbReference type="ARBA" id="ARBA00022692"/>
    </source>
</evidence>
<accession>A0A8J9VER0</accession>
<dbReference type="SUPFAM" id="SSF103473">
    <property type="entry name" value="MFS general substrate transporter"/>
    <property type="match status" value="1"/>
</dbReference>